<dbReference type="HOGENOM" id="CLU_112445_0_0_10"/>
<dbReference type="Proteomes" id="UP000018439">
    <property type="component" value="Chromosome"/>
</dbReference>
<sequence>MSIKKYRFSFTAASLKVNEMVLLAEVLSSKNIEIEDLDPSVLNKQRLSTNKREFIELILRMKQLSEDEISALAFMSIENQRLICFISCIRTYLFLKEFVEEVILENVKLLKFSIDELDYTVFFNRKALEYSQIENLAESTKYKIKQVLFKMLEEAGLIDQISSRTILIPYLNLQIRSLLSKEDLKYLLN</sequence>
<reference evidence="1 2" key="1">
    <citation type="journal article" date="2011" name="Stand. Genomic Sci.">
        <title>Non-contiguous finished genome sequence of Bacteroides coprosuis type strain (PC139).</title>
        <authorList>
            <person name="Land M."/>
            <person name="Held B."/>
            <person name="Gronow S."/>
            <person name="Abt B."/>
            <person name="Lucas S."/>
            <person name="Del Rio T.G."/>
            <person name="Nolan M."/>
            <person name="Tice H."/>
            <person name="Cheng J.F."/>
            <person name="Pitluck S."/>
            <person name="Liolios K."/>
            <person name="Pagani I."/>
            <person name="Ivanova N."/>
            <person name="Mavromatis K."/>
            <person name="Mikhailova N."/>
            <person name="Pati A."/>
            <person name="Tapia R."/>
            <person name="Han C."/>
            <person name="Goodwin L."/>
            <person name="Chen A."/>
            <person name="Palaniappan K."/>
            <person name="Hauser L."/>
            <person name="Brambilla E.M."/>
            <person name="Rohde M."/>
            <person name="Goker M."/>
            <person name="Detter J.C."/>
            <person name="Woyke T."/>
            <person name="Bristow J."/>
            <person name="Eisen J.A."/>
            <person name="Markowitz V."/>
            <person name="Hugenholtz P."/>
            <person name="Kyrpides N.C."/>
            <person name="Klenk H.P."/>
            <person name="Lapidus A."/>
        </authorList>
    </citation>
    <scope>NUCLEOTIDE SEQUENCE</scope>
    <source>
        <strain evidence="1 2">DSM 18011</strain>
    </source>
</reference>
<gene>
    <name evidence="1" type="ORF">Bcop_1772</name>
</gene>
<dbReference type="Gene3D" id="1.10.3540.10">
    <property type="entry name" value="uncharacterized protein from magnetospirillum magneticum domain"/>
    <property type="match status" value="1"/>
</dbReference>
<keyword evidence="2" id="KW-1185">Reference proteome</keyword>
<dbReference type="STRING" id="679937.Bcop_1772"/>
<dbReference type="AlphaFoldDB" id="F3ZRF4"/>
<protein>
    <submittedName>
        <fullName evidence="1">Uncharacterized protein</fullName>
    </submittedName>
</protein>
<proteinExistence type="predicted"/>
<evidence type="ECO:0000313" key="1">
    <source>
        <dbReference type="EMBL" id="EGJ71962.1"/>
    </source>
</evidence>
<dbReference type="InterPro" id="IPR014948">
    <property type="entry name" value="BrxA"/>
</dbReference>
<dbReference type="EMBL" id="CM001167">
    <property type="protein sequence ID" value="EGJ71962.1"/>
    <property type="molecule type" value="Genomic_DNA"/>
</dbReference>
<evidence type="ECO:0000313" key="2">
    <source>
        <dbReference type="Proteomes" id="UP000018439"/>
    </source>
</evidence>
<dbReference type="InterPro" id="IPR023137">
    <property type="entry name" value="BrxA_sf"/>
</dbReference>
<name>F3ZRF4_9BACE</name>
<dbReference type="Pfam" id="PF08849">
    <property type="entry name" value="BrxA"/>
    <property type="match status" value="1"/>
</dbReference>
<dbReference type="eggNOG" id="ENOG502ZBZT">
    <property type="taxonomic scope" value="Bacteria"/>
</dbReference>
<organism evidence="1 2">
    <name type="scientific">Bacteroides coprosuis DSM 18011</name>
    <dbReference type="NCBI Taxonomy" id="679937"/>
    <lineage>
        <taxon>Bacteria</taxon>
        <taxon>Pseudomonadati</taxon>
        <taxon>Bacteroidota</taxon>
        <taxon>Bacteroidia</taxon>
        <taxon>Bacteroidales</taxon>
        <taxon>Bacteroidaceae</taxon>
        <taxon>Bacteroides</taxon>
    </lineage>
</organism>
<accession>F3ZRF4</accession>